<evidence type="ECO:0000313" key="6">
    <source>
        <dbReference type="Proteomes" id="UP001176940"/>
    </source>
</evidence>
<reference evidence="5" key="1">
    <citation type="submission" date="2023-07" db="EMBL/GenBank/DDBJ databases">
        <authorList>
            <person name="Stuckert A."/>
        </authorList>
    </citation>
    <scope>NUCLEOTIDE SEQUENCE</scope>
</reference>
<protein>
    <submittedName>
        <fullName evidence="5">Uncharacterized protein</fullName>
    </submittedName>
</protein>
<comment type="similarity">
    <text evidence="2">Belongs to the cytochrome P450 family.</text>
</comment>
<keyword evidence="3" id="KW-0479">Metal-binding</keyword>
<dbReference type="EMBL" id="CAUEEQ010006146">
    <property type="protein sequence ID" value="CAJ0929819.1"/>
    <property type="molecule type" value="Genomic_DNA"/>
</dbReference>
<name>A0ABN9L2H4_9NEOB</name>
<dbReference type="Pfam" id="PF00067">
    <property type="entry name" value="p450"/>
    <property type="match status" value="1"/>
</dbReference>
<accession>A0ABN9L2H4</accession>
<dbReference type="InterPro" id="IPR050182">
    <property type="entry name" value="Cytochrome_P450_fam2"/>
</dbReference>
<dbReference type="PRINTS" id="PR00463">
    <property type="entry name" value="EP450I"/>
</dbReference>
<evidence type="ECO:0000256" key="1">
    <source>
        <dbReference type="ARBA" id="ARBA00001971"/>
    </source>
</evidence>
<organism evidence="5 6">
    <name type="scientific">Ranitomeya imitator</name>
    <name type="common">mimic poison frog</name>
    <dbReference type="NCBI Taxonomy" id="111125"/>
    <lineage>
        <taxon>Eukaryota</taxon>
        <taxon>Metazoa</taxon>
        <taxon>Chordata</taxon>
        <taxon>Craniata</taxon>
        <taxon>Vertebrata</taxon>
        <taxon>Euteleostomi</taxon>
        <taxon>Amphibia</taxon>
        <taxon>Batrachia</taxon>
        <taxon>Anura</taxon>
        <taxon>Neobatrachia</taxon>
        <taxon>Hyloidea</taxon>
        <taxon>Dendrobatidae</taxon>
        <taxon>Dendrobatinae</taxon>
        <taxon>Ranitomeya</taxon>
    </lineage>
</organism>
<evidence type="ECO:0000256" key="2">
    <source>
        <dbReference type="ARBA" id="ARBA00010617"/>
    </source>
</evidence>
<dbReference type="PANTHER" id="PTHR24300">
    <property type="entry name" value="CYTOCHROME P450 508A4-RELATED"/>
    <property type="match status" value="1"/>
</dbReference>
<evidence type="ECO:0000313" key="5">
    <source>
        <dbReference type="EMBL" id="CAJ0929819.1"/>
    </source>
</evidence>
<evidence type="ECO:0000256" key="4">
    <source>
        <dbReference type="ARBA" id="ARBA00023004"/>
    </source>
</evidence>
<dbReference type="InterPro" id="IPR036396">
    <property type="entry name" value="Cyt_P450_sf"/>
</dbReference>
<sequence>MITVEGRKHKLSKKYGVPPCTTLQIGVEKVVVICGYEAVKDALVNHADEFSGRPKDAYFEEVYRGHGKQS</sequence>
<dbReference type="Proteomes" id="UP001176940">
    <property type="component" value="Unassembled WGS sequence"/>
</dbReference>
<keyword evidence="6" id="KW-1185">Reference proteome</keyword>
<comment type="caution">
    <text evidence="5">The sequence shown here is derived from an EMBL/GenBank/DDBJ whole genome shotgun (WGS) entry which is preliminary data.</text>
</comment>
<proteinExistence type="inferred from homology"/>
<comment type="cofactor">
    <cofactor evidence="1">
        <name>heme</name>
        <dbReference type="ChEBI" id="CHEBI:30413"/>
    </cofactor>
</comment>
<keyword evidence="4" id="KW-0408">Iron</keyword>
<evidence type="ECO:0000256" key="3">
    <source>
        <dbReference type="ARBA" id="ARBA00022723"/>
    </source>
</evidence>
<dbReference type="InterPro" id="IPR001128">
    <property type="entry name" value="Cyt_P450"/>
</dbReference>
<dbReference type="InterPro" id="IPR002401">
    <property type="entry name" value="Cyt_P450_E_grp-I"/>
</dbReference>
<dbReference type="PANTHER" id="PTHR24300:SF302">
    <property type="entry name" value="CYTOCHROME P450"/>
    <property type="match status" value="1"/>
</dbReference>
<dbReference type="SUPFAM" id="SSF48264">
    <property type="entry name" value="Cytochrome P450"/>
    <property type="match status" value="1"/>
</dbReference>
<dbReference type="Gene3D" id="1.10.630.10">
    <property type="entry name" value="Cytochrome P450"/>
    <property type="match status" value="1"/>
</dbReference>
<gene>
    <name evidence="5" type="ORF">RIMI_LOCUS3954481</name>
</gene>